<sequence>MKNKLHTTLIYPLILIFSHFLKGKKTDYSNFFHDKENENNKEKKLEVTSNNNEFYENIKYFFDKDSIIYDKTKVLFQVDISKAPEVKTYIFDFFKVVNVYHAMSMLGAKIPNDNIQVELSIKKNKLNESQINNLLRTVLLAFASRKVDKLFFNKELLKDEKSLQAYETMISYLDKATIVNFSNAKSLYVLTCKKDRKTFDIVWSSQDEIELTEFNKVLDKYGNELTKDIKITNSPIYAFHK</sequence>
<dbReference type="EMBL" id="CP019070">
    <property type="protein sequence ID" value="APW65050.1"/>
    <property type="molecule type" value="Genomic_DNA"/>
</dbReference>
<proteinExistence type="predicted"/>
<reference evidence="1 2" key="1">
    <citation type="submission" date="2017-01" db="EMBL/GenBank/DDBJ databases">
        <title>Genome sequencing of Arcobacter sp. LPB0137.</title>
        <authorList>
            <person name="Lee G.-W."/>
            <person name="Yi H."/>
        </authorList>
    </citation>
    <scope>NUCLEOTIDE SEQUENCE [LARGE SCALE GENOMIC DNA]</scope>
    <source>
        <strain evidence="1 2">LPB0137</strain>
    </source>
</reference>
<keyword evidence="2" id="KW-1185">Reference proteome</keyword>
<dbReference type="STRING" id="1850254.LPB137_03960"/>
<dbReference type="RefSeq" id="WP_076084658.1">
    <property type="nucleotide sequence ID" value="NZ_CP019070.1"/>
</dbReference>
<dbReference type="Proteomes" id="UP000186074">
    <property type="component" value="Chromosome"/>
</dbReference>
<evidence type="ECO:0000313" key="1">
    <source>
        <dbReference type="EMBL" id="APW65050.1"/>
    </source>
</evidence>
<dbReference type="KEGG" id="alp:LPB137_03960"/>
<accession>A0A1P8KKH6</accession>
<dbReference type="AlphaFoldDB" id="A0A1P8KKH6"/>
<organism evidence="1 2">
    <name type="scientific">Poseidonibacter parvus</name>
    <dbReference type="NCBI Taxonomy" id="1850254"/>
    <lineage>
        <taxon>Bacteria</taxon>
        <taxon>Pseudomonadati</taxon>
        <taxon>Campylobacterota</taxon>
        <taxon>Epsilonproteobacteria</taxon>
        <taxon>Campylobacterales</taxon>
        <taxon>Arcobacteraceae</taxon>
        <taxon>Poseidonibacter</taxon>
    </lineage>
</organism>
<protein>
    <submittedName>
        <fullName evidence="1">Uncharacterized protein</fullName>
    </submittedName>
</protein>
<name>A0A1P8KKH6_9BACT</name>
<dbReference type="OrthoDB" id="5343559at2"/>
<gene>
    <name evidence="1" type="ORF">LPB137_03960</name>
</gene>
<evidence type="ECO:0000313" key="2">
    <source>
        <dbReference type="Proteomes" id="UP000186074"/>
    </source>
</evidence>